<dbReference type="PROSITE" id="PS50157">
    <property type="entry name" value="ZINC_FINGER_C2H2_2"/>
    <property type="match status" value="2"/>
</dbReference>
<feature type="non-terminal residue" evidence="10">
    <location>
        <position position="110"/>
    </location>
</feature>
<dbReference type="GO" id="GO:0005634">
    <property type="term" value="C:nucleus"/>
    <property type="evidence" value="ECO:0007669"/>
    <property type="project" value="UniProtKB-SubCell"/>
</dbReference>
<evidence type="ECO:0000256" key="4">
    <source>
        <dbReference type="ARBA" id="ARBA00022771"/>
    </source>
</evidence>
<keyword evidence="11" id="KW-1185">Reference proteome</keyword>
<sequence length="110" mass="12332">DAGEAEDEGETEYVPPAQEEEEEEEDIEGDDTAGGRSRAAKSATFHQCPICTRSFKKESRLRDHMTTHTGVRPYPCTHPGCDKAYKRQAHLTRHIRSAHSKDKPYACPSC</sequence>
<protein>
    <recommendedName>
        <fullName evidence="9">C2H2-type domain-containing protein</fullName>
    </recommendedName>
</protein>
<keyword evidence="6" id="KW-0539">Nucleus</keyword>
<keyword evidence="3" id="KW-0677">Repeat</keyword>
<feature type="domain" description="C2H2-type" evidence="9">
    <location>
        <begin position="46"/>
        <end position="73"/>
    </location>
</feature>
<name>A0A9K3DE32_9EUKA</name>
<reference evidence="10 11" key="1">
    <citation type="journal article" date="2018" name="PLoS ONE">
        <title>The draft genome of Kipferlia bialata reveals reductive genome evolution in fornicate parasites.</title>
        <authorList>
            <person name="Tanifuji G."/>
            <person name="Takabayashi S."/>
            <person name="Kume K."/>
            <person name="Takagi M."/>
            <person name="Nakayama T."/>
            <person name="Kamikawa R."/>
            <person name="Inagaki Y."/>
            <person name="Hashimoto T."/>
        </authorList>
    </citation>
    <scope>NUCLEOTIDE SEQUENCE [LARGE SCALE GENOMIC DNA]</scope>
    <source>
        <strain evidence="10">NY0173</strain>
    </source>
</reference>
<dbReference type="Pfam" id="PF00096">
    <property type="entry name" value="zf-C2H2"/>
    <property type="match status" value="2"/>
</dbReference>
<keyword evidence="5" id="KW-0862">Zinc</keyword>
<evidence type="ECO:0000256" key="7">
    <source>
        <dbReference type="PROSITE-ProRule" id="PRU00042"/>
    </source>
</evidence>
<evidence type="ECO:0000256" key="2">
    <source>
        <dbReference type="ARBA" id="ARBA00022723"/>
    </source>
</evidence>
<evidence type="ECO:0000256" key="8">
    <source>
        <dbReference type="SAM" id="MobiDB-lite"/>
    </source>
</evidence>
<dbReference type="FunFam" id="3.30.160.60:FF:000125">
    <property type="entry name" value="Putative zinc finger protein 143"/>
    <property type="match status" value="1"/>
</dbReference>
<dbReference type="FunFam" id="3.30.160.60:FF:000145">
    <property type="entry name" value="Zinc finger protein 574"/>
    <property type="match status" value="1"/>
</dbReference>
<comment type="caution">
    <text evidence="10">The sequence shown here is derived from an EMBL/GenBank/DDBJ whole genome shotgun (WGS) entry which is preliminary data.</text>
</comment>
<feature type="compositionally biased region" description="Acidic residues" evidence="8">
    <location>
        <begin position="1"/>
        <end position="11"/>
    </location>
</feature>
<dbReference type="SUPFAM" id="SSF57667">
    <property type="entry name" value="beta-beta-alpha zinc fingers"/>
    <property type="match status" value="1"/>
</dbReference>
<keyword evidence="2" id="KW-0479">Metal-binding</keyword>
<dbReference type="EMBL" id="BDIP01011499">
    <property type="protein sequence ID" value="GIQ93111.1"/>
    <property type="molecule type" value="Genomic_DNA"/>
</dbReference>
<feature type="domain" description="C2H2-type" evidence="9">
    <location>
        <begin position="74"/>
        <end position="104"/>
    </location>
</feature>
<dbReference type="GO" id="GO:0000981">
    <property type="term" value="F:DNA-binding transcription factor activity, RNA polymerase II-specific"/>
    <property type="evidence" value="ECO:0007669"/>
    <property type="project" value="TreeGrafter"/>
</dbReference>
<evidence type="ECO:0000256" key="1">
    <source>
        <dbReference type="ARBA" id="ARBA00004123"/>
    </source>
</evidence>
<dbReference type="Gene3D" id="3.30.160.60">
    <property type="entry name" value="Classic Zinc Finger"/>
    <property type="match status" value="2"/>
</dbReference>
<dbReference type="InterPro" id="IPR036236">
    <property type="entry name" value="Znf_C2H2_sf"/>
</dbReference>
<comment type="subcellular location">
    <subcellularLocation>
        <location evidence="1">Nucleus</location>
    </subcellularLocation>
</comment>
<dbReference type="Proteomes" id="UP000265618">
    <property type="component" value="Unassembled WGS sequence"/>
</dbReference>
<dbReference type="GO" id="GO:0000978">
    <property type="term" value="F:RNA polymerase II cis-regulatory region sequence-specific DNA binding"/>
    <property type="evidence" value="ECO:0007669"/>
    <property type="project" value="TreeGrafter"/>
</dbReference>
<dbReference type="InterPro" id="IPR013087">
    <property type="entry name" value="Znf_C2H2_type"/>
</dbReference>
<dbReference type="SMART" id="SM00355">
    <property type="entry name" value="ZnF_C2H2"/>
    <property type="match status" value="2"/>
</dbReference>
<organism evidence="10 11">
    <name type="scientific">Kipferlia bialata</name>
    <dbReference type="NCBI Taxonomy" id="797122"/>
    <lineage>
        <taxon>Eukaryota</taxon>
        <taxon>Metamonada</taxon>
        <taxon>Carpediemonas-like organisms</taxon>
        <taxon>Kipferlia</taxon>
    </lineage>
</organism>
<gene>
    <name evidence="10" type="ORF">KIPB_017351</name>
</gene>
<dbReference type="PANTHER" id="PTHR23235:SF120">
    <property type="entry name" value="KRUPPEL-LIKE FACTOR 15"/>
    <property type="match status" value="1"/>
</dbReference>
<evidence type="ECO:0000256" key="6">
    <source>
        <dbReference type="ARBA" id="ARBA00023242"/>
    </source>
</evidence>
<keyword evidence="4 7" id="KW-0863">Zinc-finger</keyword>
<dbReference type="AlphaFoldDB" id="A0A9K3DE32"/>
<dbReference type="PANTHER" id="PTHR23235">
    <property type="entry name" value="KRUEPPEL-LIKE TRANSCRIPTION FACTOR"/>
    <property type="match status" value="1"/>
</dbReference>
<feature type="compositionally biased region" description="Acidic residues" evidence="8">
    <location>
        <begin position="18"/>
        <end position="31"/>
    </location>
</feature>
<dbReference type="GO" id="GO:0008270">
    <property type="term" value="F:zinc ion binding"/>
    <property type="evidence" value="ECO:0007669"/>
    <property type="project" value="UniProtKB-KW"/>
</dbReference>
<dbReference type="OrthoDB" id="9947289at2759"/>
<proteinExistence type="predicted"/>
<evidence type="ECO:0000313" key="10">
    <source>
        <dbReference type="EMBL" id="GIQ93111.1"/>
    </source>
</evidence>
<evidence type="ECO:0000256" key="3">
    <source>
        <dbReference type="ARBA" id="ARBA00022737"/>
    </source>
</evidence>
<evidence type="ECO:0000259" key="9">
    <source>
        <dbReference type="PROSITE" id="PS50157"/>
    </source>
</evidence>
<accession>A0A9K3DE32</accession>
<evidence type="ECO:0000256" key="5">
    <source>
        <dbReference type="ARBA" id="ARBA00022833"/>
    </source>
</evidence>
<feature type="region of interest" description="Disordered" evidence="8">
    <location>
        <begin position="1"/>
        <end position="44"/>
    </location>
</feature>
<dbReference type="PROSITE" id="PS00028">
    <property type="entry name" value="ZINC_FINGER_C2H2_1"/>
    <property type="match status" value="2"/>
</dbReference>
<evidence type="ECO:0000313" key="11">
    <source>
        <dbReference type="Proteomes" id="UP000265618"/>
    </source>
</evidence>
<feature type="non-terminal residue" evidence="10">
    <location>
        <position position="1"/>
    </location>
</feature>